<dbReference type="PRINTS" id="PR01221">
    <property type="entry name" value="MAJORURINARY"/>
</dbReference>
<dbReference type="PRINTS" id="PR00179">
    <property type="entry name" value="LIPOCALIN"/>
</dbReference>
<dbReference type="InterPro" id="IPR022272">
    <property type="entry name" value="Lipocalin_CS"/>
</dbReference>
<dbReference type="GO" id="GO:0005615">
    <property type="term" value="C:extracellular space"/>
    <property type="evidence" value="ECO:0007669"/>
    <property type="project" value="TreeGrafter"/>
</dbReference>
<evidence type="ECO:0000256" key="4">
    <source>
        <dbReference type="ARBA" id="ARBA00022729"/>
    </source>
</evidence>
<keyword evidence="5" id="KW-1015">Disulfide bond</keyword>
<dbReference type="InterPro" id="IPR002971">
    <property type="entry name" value="Maj_urinary"/>
</dbReference>
<keyword evidence="3" id="KW-0964">Secreted</keyword>
<dbReference type="GO" id="GO:0036094">
    <property type="term" value="F:small molecule binding"/>
    <property type="evidence" value="ECO:0007669"/>
    <property type="project" value="InterPro"/>
</dbReference>
<dbReference type="Pfam" id="PF00061">
    <property type="entry name" value="Lipocalin"/>
    <property type="match status" value="1"/>
</dbReference>
<evidence type="ECO:0000256" key="8">
    <source>
        <dbReference type="SAM" id="SignalP"/>
    </source>
</evidence>
<dbReference type="Ensembl" id="ENSCLAT00000008744.1">
    <property type="protein sequence ID" value="ENSCLAP00000008617.1"/>
    <property type="gene ID" value="ENSCLAG00000006031.1"/>
</dbReference>
<evidence type="ECO:0000256" key="2">
    <source>
        <dbReference type="ARBA" id="ARBA00006889"/>
    </source>
</evidence>
<evidence type="ECO:0000256" key="1">
    <source>
        <dbReference type="ARBA" id="ARBA00004613"/>
    </source>
</evidence>
<comment type="similarity">
    <text evidence="2 6">Belongs to the calycin superfamily. Lipocalin family.</text>
</comment>
<dbReference type="GeneTree" id="ENSGT01050000244868"/>
<dbReference type="AlphaFoldDB" id="A0A8C2YM20"/>
<dbReference type="InterPro" id="IPR002345">
    <property type="entry name" value="Lipocalin"/>
</dbReference>
<accession>A0A8C2YM20</accession>
<keyword evidence="4 8" id="KW-0732">Signal</keyword>
<dbReference type="Gene3D" id="2.40.128.20">
    <property type="match status" value="1"/>
</dbReference>
<feature type="chain" id="PRO_5034375835" description="Lipocalin/cytosolic fatty-acid binding domain-containing protein" evidence="8">
    <location>
        <begin position="16"/>
        <end position="193"/>
    </location>
</feature>
<reference evidence="10" key="2">
    <citation type="submission" date="2025-09" db="UniProtKB">
        <authorList>
            <consortium name="Ensembl"/>
        </authorList>
    </citation>
    <scope>IDENTIFICATION</scope>
</reference>
<feature type="domain" description="Lipocalin/cytosolic fatty-acid binding" evidence="9">
    <location>
        <begin position="35"/>
        <end position="170"/>
    </location>
</feature>
<evidence type="ECO:0000256" key="6">
    <source>
        <dbReference type="RuleBase" id="RU003695"/>
    </source>
</evidence>
<evidence type="ECO:0000256" key="7">
    <source>
        <dbReference type="SAM" id="MobiDB-lite"/>
    </source>
</evidence>
<evidence type="ECO:0000313" key="11">
    <source>
        <dbReference type="Proteomes" id="UP000694398"/>
    </source>
</evidence>
<proteinExistence type="inferred from homology"/>
<keyword evidence="11" id="KW-1185">Reference proteome</keyword>
<dbReference type="PANTHER" id="PTHR11430">
    <property type="entry name" value="LIPOCALIN"/>
    <property type="match status" value="1"/>
</dbReference>
<dbReference type="SUPFAM" id="SSF50814">
    <property type="entry name" value="Lipocalins"/>
    <property type="match status" value="1"/>
</dbReference>
<evidence type="ECO:0000259" key="9">
    <source>
        <dbReference type="Pfam" id="PF00061"/>
    </source>
</evidence>
<evidence type="ECO:0000313" key="10">
    <source>
        <dbReference type="Ensembl" id="ENSCLAP00000008617.1"/>
    </source>
</evidence>
<dbReference type="InterPro" id="IPR000566">
    <property type="entry name" value="Lipocln_cytosolic_FA-bd_dom"/>
</dbReference>
<organism evidence="10 11">
    <name type="scientific">Chinchilla lanigera</name>
    <name type="common">Long-tailed chinchilla</name>
    <name type="synonym">Chinchilla villidera</name>
    <dbReference type="NCBI Taxonomy" id="34839"/>
    <lineage>
        <taxon>Eukaryota</taxon>
        <taxon>Metazoa</taxon>
        <taxon>Chordata</taxon>
        <taxon>Craniata</taxon>
        <taxon>Vertebrata</taxon>
        <taxon>Euteleostomi</taxon>
        <taxon>Mammalia</taxon>
        <taxon>Eutheria</taxon>
        <taxon>Euarchontoglires</taxon>
        <taxon>Glires</taxon>
        <taxon>Rodentia</taxon>
        <taxon>Hystricomorpha</taxon>
        <taxon>Chinchillidae</taxon>
        <taxon>Chinchilla</taxon>
    </lineage>
</organism>
<protein>
    <recommendedName>
        <fullName evidence="9">Lipocalin/cytosolic fatty-acid binding domain-containing protein</fullName>
    </recommendedName>
</protein>
<feature type="signal peptide" evidence="8">
    <location>
        <begin position="1"/>
        <end position="15"/>
    </location>
</feature>
<dbReference type="PANTHER" id="PTHR11430:SF28">
    <property type="entry name" value="EPIDIDYMAL-SPECIFIC LIPOCALIN-9"/>
    <property type="match status" value="1"/>
</dbReference>
<evidence type="ECO:0000256" key="3">
    <source>
        <dbReference type="ARBA" id="ARBA00022525"/>
    </source>
</evidence>
<name>A0A8C2YM20_CHILA</name>
<gene>
    <name evidence="10" type="primary">Lcn9</name>
</gene>
<dbReference type="Proteomes" id="UP000694398">
    <property type="component" value="Unassembled WGS sequence"/>
</dbReference>
<evidence type="ECO:0000256" key="5">
    <source>
        <dbReference type="ARBA" id="ARBA00023157"/>
    </source>
</evidence>
<dbReference type="OMA" id="NYDMAKV"/>
<reference evidence="10" key="1">
    <citation type="submission" date="2025-08" db="UniProtKB">
        <authorList>
            <consortium name="Ensembl"/>
        </authorList>
    </citation>
    <scope>IDENTIFICATION</scope>
</reference>
<comment type="subcellular location">
    <subcellularLocation>
        <location evidence="1">Secreted</location>
    </subcellularLocation>
</comment>
<sequence>MALLLLCLVLSLALAQEFNPREIVYTNFNLARVEGPWFLISLASNNMTRIRVNGDLHLFIRSIELLENGSLMFNFRFMLHGECVIVTVTCKKTQRNGEFSIGENKVLILETDYWGYIIFYLQNVRDSAETQVLALYGRIPVLDRPFLERFKRACSKYGMGPRNTIDVAEKGGLPHAPGPEEGGWGPGCAHQPI</sequence>
<dbReference type="PROSITE" id="PS00213">
    <property type="entry name" value="LIPOCALIN"/>
    <property type="match status" value="1"/>
</dbReference>
<feature type="region of interest" description="Disordered" evidence="7">
    <location>
        <begin position="170"/>
        <end position="193"/>
    </location>
</feature>
<dbReference type="InterPro" id="IPR012674">
    <property type="entry name" value="Calycin"/>
</dbReference>